<name>A0A8B3GMV4_LACPA</name>
<evidence type="ECO:0000259" key="1">
    <source>
        <dbReference type="Pfam" id="PF08924"/>
    </source>
</evidence>
<dbReference type="SUPFAM" id="SSF47090">
    <property type="entry name" value="PGBD-like"/>
    <property type="match status" value="2"/>
</dbReference>
<feature type="domain" description="Rv2525c-like glycoside hydrolase-like" evidence="1">
    <location>
        <begin position="301"/>
        <end position="501"/>
    </location>
</feature>
<comment type="caution">
    <text evidence="2">The sequence shown here is derived from an EMBL/GenBank/DDBJ whole genome shotgun (WGS) entry which is preliminary data.</text>
</comment>
<dbReference type="InterPro" id="IPR036365">
    <property type="entry name" value="PGBD-like_sf"/>
</dbReference>
<gene>
    <name evidence="2" type="ORF">FAM6012_02832</name>
</gene>
<sequence>MADEAVRAVQKWLNKTYGSVPGFVAAPENGQTGWPTIYSLRMGLQHEIGISTIGEGFGDTTKNALAPVVGNLKPGYKGNIAQLIQGAFWCKGISPVDFNNEFTNNTLNAVKELQQDAGIAADGSVTVAFMAALFDMAAFVLVSSGDAKVRTMQQALNRKFSGELQELMPCDGVYQRATNTALIYALQRAIGMSSAQANGNYGPGTIAATPTVNQGANSDVVQVIQYGLYVNGFYTGAFDGYFSSDVGTAVVAFRKFMNLSPFNSTADLTVIKGLLTSNGNTNRDSNTFDTATQLSATQAKQLKQFDFSIVARYLTGSVGAGAAERDKYLTSTELANLTEAGLKVVPIYEDGGYELDYFSLQQGIHDGFVASSTAAKLGFPAATTIYFAVDVDVQSGDIDGTIIPYFRGISQAMNNSIFKIGIYGTRNVCNRVTAASGTNILYSYVADMSYGWSGNLGFKMPKNWAFDQFVEYSAAGVDIDQVASSGKDQGSMAFKIDPNVVRLEFARTLINNAYQLKPVQPDIPSLEVDGPVVHVSTPLAEFYISLSSTFSNNVSGAPLGLKVSDGKISTQAQAEIDKFKQAHEAAKDFDFLSIFSILGPMVGNGQFKIGIATRNDMLGFKVVCETTSTIATNGRSETIQTSLTIEIYSHAGGIGIPADAYKPIYVPTSQHDPNTEWEPWSVITGIAVIGLTVLIASNPEFAPATIPVLARILPATL</sequence>
<dbReference type="Proteomes" id="UP000284123">
    <property type="component" value="Unassembled WGS sequence"/>
</dbReference>
<evidence type="ECO:0000313" key="2">
    <source>
        <dbReference type="EMBL" id="RNE26452.1"/>
    </source>
</evidence>
<dbReference type="EMBL" id="LKGI01000104">
    <property type="protein sequence ID" value="RNE26452.1"/>
    <property type="molecule type" value="Genomic_DNA"/>
</dbReference>
<accession>A0A8B3GMV4</accession>
<dbReference type="Gene3D" id="1.10.101.10">
    <property type="entry name" value="PGBD-like superfamily/PGBD"/>
    <property type="match status" value="2"/>
</dbReference>
<dbReference type="Pfam" id="PF08924">
    <property type="entry name" value="Rv2525c_GlyHyd-like"/>
    <property type="match status" value="1"/>
</dbReference>
<reference evidence="2 3" key="1">
    <citation type="journal article" date="2018" name="Front. Microbiol.">
        <title>Conversion of Methionine to Cysteine in Lactobacillus paracasei Depends on the Highly Mobile cysK-ctl-cysE Gene Cluster.</title>
        <authorList>
            <person name="Wuthrich D."/>
            <person name="Irmler S."/>
            <person name="Berthoud H."/>
            <person name="Guggenbuhl B."/>
            <person name="Eugster E."/>
            <person name="Bruggmann R."/>
        </authorList>
    </citation>
    <scope>NUCLEOTIDE SEQUENCE [LARGE SCALE GENOMIC DNA]</scope>
    <source>
        <strain evidence="2 3">FAM6012</strain>
    </source>
</reference>
<evidence type="ECO:0000313" key="3">
    <source>
        <dbReference type="Proteomes" id="UP000284123"/>
    </source>
</evidence>
<dbReference type="RefSeq" id="WP_123019880.1">
    <property type="nucleotide sequence ID" value="NZ_CP136125.1"/>
</dbReference>
<dbReference type="Gene3D" id="3.20.20.80">
    <property type="entry name" value="Glycosidases"/>
    <property type="match status" value="1"/>
</dbReference>
<proteinExistence type="predicted"/>
<dbReference type="InterPro" id="IPR036366">
    <property type="entry name" value="PGBDSf"/>
</dbReference>
<dbReference type="SUPFAM" id="SSF51445">
    <property type="entry name" value="(Trans)glycosidases"/>
    <property type="match status" value="1"/>
</dbReference>
<dbReference type="CDD" id="cd06418">
    <property type="entry name" value="GH25_BacA-like"/>
    <property type="match status" value="1"/>
</dbReference>
<dbReference type="InterPro" id="IPR015020">
    <property type="entry name" value="Rv2525c-like_Glyco_Hydro-like"/>
</dbReference>
<organism evidence="2 3">
    <name type="scientific">Lacticaseibacillus paracasei</name>
    <name type="common">Lactobacillus paracasei</name>
    <dbReference type="NCBI Taxonomy" id="1597"/>
    <lineage>
        <taxon>Bacteria</taxon>
        <taxon>Bacillati</taxon>
        <taxon>Bacillota</taxon>
        <taxon>Bacilli</taxon>
        <taxon>Lactobacillales</taxon>
        <taxon>Lactobacillaceae</taxon>
        <taxon>Lacticaseibacillus</taxon>
    </lineage>
</organism>
<protein>
    <submittedName>
        <fullName evidence="2">Spore cortex-lytic enzyme</fullName>
    </submittedName>
</protein>
<dbReference type="InterPro" id="IPR017853">
    <property type="entry name" value="GH"/>
</dbReference>
<dbReference type="AlphaFoldDB" id="A0A8B3GMV4"/>